<gene>
    <name evidence="3" type="ORF">g.133120</name>
</gene>
<organism evidence="3">
    <name type="scientific">Anthurium amnicola</name>
    <dbReference type="NCBI Taxonomy" id="1678845"/>
    <lineage>
        <taxon>Eukaryota</taxon>
        <taxon>Viridiplantae</taxon>
        <taxon>Streptophyta</taxon>
        <taxon>Embryophyta</taxon>
        <taxon>Tracheophyta</taxon>
        <taxon>Spermatophyta</taxon>
        <taxon>Magnoliopsida</taxon>
        <taxon>Liliopsida</taxon>
        <taxon>Araceae</taxon>
        <taxon>Pothoideae</taxon>
        <taxon>Potheae</taxon>
        <taxon>Anthurium</taxon>
    </lineage>
</organism>
<feature type="chain" id="PRO_5008899889" evidence="2">
    <location>
        <begin position="27"/>
        <end position="104"/>
    </location>
</feature>
<evidence type="ECO:0000313" key="3">
    <source>
        <dbReference type="EMBL" id="JAT48841.1"/>
    </source>
</evidence>
<feature type="region of interest" description="Disordered" evidence="1">
    <location>
        <begin position="75"/>
        <end position="104"/>
    </location>
</feature>
<proteinExistence type="predicted"/>
<evidence type="ECO:0000256" key="1">
    <source>
        <dbReference type="SAM" id="MobiDB-lite"/>
    </source>
</evidence>
<dbReference type="AlphaFoldDB" id="A0A1D1Y2I6"/>
<feature type="non-terminal residue" evidence="3">
    <location>
        <position position="104"/>
    </location>
</feature>
<reference evidence="3" key="1">
    <citation type="submission" date="2015-07" db="EMBL/GenBank/DDBJ databases">
        <title>Transcriptome Assembly of Anthurium amnicola.</title>
        <authorList>
            <person name="Suzuki J."/>
        </authorList>
    </citation>
    <scope>NUCLEOTIDE SEQUENCE</scope>
</reference>
<protein>
    <submittedName>
        <fullName evidence="3">Uncharacterized protein</fullName>
    </submittedName>
</protein>
<keyword evidence="2" id="KW-0732">Signal</keyword>
<name>A0A1D1Y2I6_9ARAE</name>
<evidence type="ECO:0000256" key="2">
    <source>
        <dbReference type="SAM" id="SignalP"/>
    </source>
</evidence>
<feature type="non-terminal residue" evidence="3">
    <location>
        <position position="1"/>
    </location>
</feature>
<feature type="signal peptide" evidence="2">
    <location>
        <begin position="1"/>
        <end position="26"/>
    </location>
</feature>
<sequence>AILAEVRQRLPFVVLLLLSMIDFAASWNPDGRVAEMLLPAYVLLILANGAVLWERERPPHREQLGLLFLINIPSRSSPSSSSKAASSPSSKAASSPSSKAASSP</sequence>
<dbReference type="EMBL" id="GDJX01019095">
    <property type="protein sequence ID" value="JAT48841.1"/>
    <property type="molecule type" value="Transcribed_RNA"/>
</dbReference>
<accession>A0A1D1Y2I6</accession>